<dbReference type="Gene3D" id="1.10.1040.10">
    <property type="entry name" value="N-(1-d-carboxylethyl)-l-norvaline Dehydrogenase, domain 2"/>
    <property type="match status" value="1"/>
</dbReference>
<dbReference type="InterPro" id="IPR013752">
    <property type="entry name" value="KPA_reductase"/>
</dbReference>
<dbReference type="InterPro" id="IPR008927">
    <property type="entry name" value="6-PGluconate_DH-like_C_sf"/>
</dbReference>
<dbReference type="GO" id="GO:0008677">
    <property type="term" value="F:2-dehydropantoate 2-reductase activity"/>
    <property type="evidence" value="ECO:0007669"/>
    <property type="project" value="UniProtKB-EC"/>
</dbReference>
<dbReference type="RefSeq" id="WP_322609265.1">
    <property type="nucleotide sequence ID" value="NZ_JARVCO010000010.1"/>
</dbReference>
<dbReference type="Pfam" id="PF08546">
    <property type="entry name" value="ApbA_C"/>
    <property type="match status" value="1"/>
</dbReference>
<dbReference type="Proteomes" id="UP001290861">
    <property type="component" value="Unassembled WGS sequence"/>
</dbReference>
<comment type="catalytic activity">
    <reaction evidence="8 9">
        <text>(R)-pantoate + NADP(+) = 2-dehydropantoate + NADPH + H(+)</text>
        <dbReference type="Rhea" id="RHEA:16233"/>
        <dbReference type="ChEBI" id="CHEBI:11561"/>
        <dbReference type="ChEBI" id="CHEBI:15378"/>
        <dbReference type="ChEBI" id="CHEBI:15980"/>
        <dbReference type="ChEBI" id="CHEBI:57783"/>
        <dbReference type="ChEBI" id="CHEBI:58349"/>
        <dbReference type="EC" id="1.1.1.169"/>
    </reaction>
</comment>
<sequence length="312" mass="32589">MKIGIIGAGALGCYYGAKLARCGAAVHFIARGATLQALRSKGVTVHRDDGSFSVSDFHATDRADNVGPVELLIVATKSYAFEAIAPALRALKGPDTIVLPLQNGVDSAERLGVLADPEHILGGLTYLPVSAIAPGVVRQSGVEKPILLGPLNEADEAAARTTLSVLQKADIAAERPADIRVALWMKYMLAICTMGVQSVTGCPIGPTREDPDTRALYLACLREVDTVARAGGVNLPDGAQENAMRAIDSYPAAVKASMLQDLECGKPLELEAMHGTLVRLGKTYGVETPVNQFIYAALKLRAGGSVGSAAGD</sequence>
<evidence type="ECO:0000256" key="2">
    <source>
        <dbReference type="ARBA" id="ARBA00007870"/>
    </source>
</evidence>
<feature type="domain" description="Ketopantoate reductase N-terminal" evidence="10">
    <location>
        <begin position="3"/>
        <end position="152"/>
    </location>
</feature>
<dbReference type="Gene3D" id="3.40.50.720">
    <property type="entry name" value="NAD(P)-binding Rossmann-like Domain"/>
    <property type="match status" value="1"/>
</dbReference>
<dbReference type="InterPro" id="IPR013332">
    <property type="entry name" value="KPR_N"/>
</dbReference>
<comment type="similarity">
    <text evidence="2 9">Belongs to the ketopantoate reductase family.</text>
</comment>
<dbReference type="InterPro" id="IPR051402">
    <property type="entry name" value="KPR-Related"/>
</dbReference>
<evidence type="ECO:0000313" key="13">
    <source>
        <dbReference type="Proteomes" id="UP001290861"/>
    </source>
</evidence>
<dbReference type="InterPro" id="IPR036291">
    <property type="entry name" value="NAD(P)-bd_dom_sf"/>
</dbReference>
<feature type="domain" description="Ketopantoate reductase C-terminal" evidence="11">
    <location>
        <begin position="178"/>
        <end position="300"/>
    </location>
</feature>
<dbReference type="EMBL" id="JARVCO010000010">
    <property type="protein sequence ID" value="MDZ8119483.1"/>
    <property type="molecule type" value="Genomic_DNA"/>
</dbReference>
<evidence type="ECO:0000256" key="9">
    <source>
        <dbReference type="RuleBase" id="RU362068"/>
    </source>
</evidence>
<dbReference type="InterPro" id="IPR013328">
    <property type="entry name" value="6PGD_dom2"/>
</dbReference>
<dbReference type="PANTHER" id="PTHR21708:SF26">
    <property type="entry name" value="2-DEHYDROPANTOATE 2-REDUCTASE"/>
    <property type="match status" value="1"/>
</dbReference>
<accession>A0ABU5MZ54</accession>
<evidence type="ECO:0000256" key="7">
    <source>
        <dbReference type="ARBA" id="ARBA00032024"/>
    </source>
</evidence>
<proteinExistence type="inferred from homology"/>
<comment type="function">
    <text evidence="9">Catalyzes the NADPH-dependent reduction of ketopantoate into pantoic acid.</text>
</comment>
<evidence type="ECO:0000256" key="3">
    <source>
        <dbReference type="ARBA" id="ARBA00013014"/>
    </source>
</evidence>
<comment type="caution">
    <text evidence="12">The sequence shown here is derived from an EMBL/GenBank/DDBJ whole genome shotgun (WGS) entry which is preliminary data.</text>
</comment>
<evidence type="ECO:0000256" key="8">
    <source>
        <dbReference type="ARBA" id="ARBA00048793"/>
    </source>
</evidence>
<comment type="pathway">
    <text evidence="1 9">Cofactor biosynthesis; (R)-pantothenate biosynthesis; (R)-pantoate from 3-methyl-2-oxobutanoate: step 2/2.</text>
</comment>
<keyword evidence="9" id="KW-0566">Pantothenate biosynthesis</keyword>
<organism evidence="12 13">
    <name type="scientific">Pontiella agarivorans</name>
    <dbReference type="NCBI Taxonomy" id="3038953"/>
    <lineage>
        <taxon>Bacteria</taxon>
        <taxon>Pseudomonadati</taxon>
        <taxon>Kiritimatiellota</taxon>
        <taxon>Kiritimatiellia</taxon>
        <taxon>Kiritimatiellales</taxon>
        <taxon>Pontiellaceae</taxon>
        <taxon>Pontiella</taxon>
    </lineage>
</organism>
<evidence type="ECO:0000256" key="1">
    <source>
        <dbReference type="ARBA" id="ARBA00004994"/>
    </source>
</evidence>
<dbReference type="EC" id="1.1.1.169" evidence="3 9"/>
<name>A0ABU5MZ54_9BACT</name>
<protein>
    <recommendedName>
        <fullName evidence="4 9">2-dehydropantoate 2-reductase</fullName>
        <ecNumber evidence="3 9">1.1.1.169</ecNumber>
    </recommendedName>
    <alternativeName>
        <fullName evidence="7 9">Ketopantoate reductase</fullName>
    </alternativeName>
</protein>
<keyword evidence="5 9" id="KW-0521">NADP</keyword>
<gene>
    <name evidence="12" type="ORF">P9H32_12695</name>
</gene>
<reference evidence="12 13" key="1">
    <citation type="journal article" date="2024" name="Appl. Environ. Microbiol.">
        <title>Pontiella agarivorans sp. nov., a novel marine anaerobic bacterium capable of degrading macroalgal polysaccharides and fixing nitrogen.</title>
        <authorList>
            <person name="Liu N."/>
            <person name="Kivenson V."/>
            <person name="Peng X."/>
            <person name="Cui Z."/>
            <person name="Lankiewicz T.S."/>
            <person name="Gosselin K.M."/>
            <person name="English C.J."/>
            <person name="Blair E.M."/>
            <person name="O'Malley M.A."/>
            <person name="Valentine D.L."/>
        </authorList>
    </citation>
    <scope>NUCLEOTIDE SEQUENCE [LARGE SCALE GENOMIC DNA]</scope>
    <source>
        <strain evidence="12 13">NLcol2</strain>
    </source>
</reference>
<keyword evidence="13" id="KW-1185">Reference proteome</keyword>
<dbReference type="SUPFAM" id="SSF51735">
    <property type="entry name" value="NAD(P)-binding Rossmann-fold domains"/>
    <property type="match status" value="1"/>
</dbReference>
<evidence type="ECO:0000313" key="12">
    <source>
        <dbReference type="EMBL" id="MDZ8119483.1"/>
    </source>
</evidence>
<dbReference type="InterPro" id="IPR003710">
    <property type="entry name" value="ApbA"/>
</dbReference>
<dbReference type="SUPFAM" id="SSF48179">
    <property type="entry name" value="6-phosphogluconate dehydrogenase C-terminal domain-like"/>
    <property type="match status" value="1"/>
</dbReference>
<dbReference type="NCBIfam" id="TIGR00745">
    <property type="entry name" value="apbA_panE"/>
    <property type="match status" value="1"/>
</dbReference>
<keyword evidence="6 9" id="KW-0560">Oxidoreductase</keyword>
<evidence type="ECO:0000256" key="4">
    <source>
        <dbReference type="ARBA" id="ARBA00019465"/>
    </source>
</evidence>
<evidence type="ECO:0000256" key="6">
    <source>
        <dbReference type="ARBA" id="ARBA00023002"/>
    </source>
</evidence>
<evidence type="ECO:0000256" key="5">
    <source>
        <dbReference type="ARBA" id="ARBA00022857"/>
    </source>
</evidence>
<evidence type="ECO:0000259" key="10">
    <source>
        <dbReference type="Pfam" id="PF02558"/>
    </source>
</evidence>
<dbReference type="Pfam" id="PF02558">
    <property type="entry name" value="ApbA"/>
    <property type="match status" value="1"/>
</dbReference>
<dbReference type="PANTHER" id="PTHR21708">
    <property type="entry name" value="PROBABLE 2-DEHYDROPANTOATE 2-REDUCTASE"/>
    <property type="match status" value="1"/>
</dbReference>
<evidence type="ECO:0000259" key="11">
    <source>
        <dbReference type="Pfam" id="PF08546"/>
    </source>
</evidence>